<evidence type="ECO:0000313" key="4">
    <source>
        <dbReference type="Proteomes" id="UP000199657"/>
    </source>
</evidence>
<accession>A0A1H8SRJ0</accession>
<dbReference type="SUPFAM" id="SSF52402">
    <property type="entry name" value="Adenine nucleotide alpha hydrolases-like"/>
    <property type="match status" value="1"/>
</dbReference>
<comment type="similarity">
    <text evidence="1">Belongs to the universal stress protein A family.</text>
</comment>
<dbReference type="PRINTS" id="PR01438">
    <property type="entry name" value="UNVRSLSTRESS"/>
</dbReference>
<sequence>MTLYRQILMAYDGTEAGRLALDQGAEVAKMNGAHVHLLAVLRLPASLGFMQEGYPQNWIDEQMAEVQASLDEGVERLRGCGLEVTGHRREGEPVIEISHLARELDVDLVVVGHTPRGRLARWWHGSVGTTLLDELRCSILVVVPREGEGE</sequence>
<dbReference type="InterPro" id="IPR014729">
    <property type="entry name" value="Rossmann-like_a/b/a_fold"/>
</dbReference>
<dbReference type="Gene3D" id="3.40.50.620">
    <property type="entry name" value="HUPs"/>
    <property type="match status" value="1"/>
</dbReference>
<proteinExistence type="inferred from homology"/>
<keyword evidence="4" id="KW-1185">Reference proteome</keyword>
<dbReference type="Proteomes" id="UP000199657">
    <property type="component" value="Unassembled WGS sequence"/>
</dbReference>
<evidence type="ECO:0000259" key="2">
    <source>
        <dbReference type="Pfam" id="PF00582"/>
    </source>
</evidence>
<dbReference type="CDD" id="cd00293">
    <property type="entry name" value="USP-like"/>
    <property type="match status" value="1"/>
</dbReference>
<protein>
    <submittedName>
        <fullName evidence="3">Nucleotide-binding universal stress protein, UspA family</fullName>
    </submittedName>
</protein>
<dbReference type="OrthoDB" id="5781119at2"/>
<name>A0A1H8SRJ0_9GAMM</name>
<reference evidence="3 4" key="1">
    <citation type="submission" date="2016-10" db="EMBL/GenBank/DDBJ databases">
        <authorList>
            <person name="de Groot N.N."/>
        </authorList>
    </citation>
    <scope>NUCLEOTIDE SEQUENCE [LARGE SCALE GENOMIC DNA]</scope>
    <source>
        <strain evidence="3 4">CGMCC 1.6291</strain>
    </source>
</reference>
<dbReference type="RefSeq" id="WP_091642306.1">
    <property type="nucleotide sequence ID" value="NZ_FOEG01000003.1"/>
</dbReference>
<dbReference type="PANTHER" id="PTHR46268:SF15">
    <property type="entry name" value="UNIVERSAL STRESS PROTEIN HP_0031"/>
    <property type="match status" value="1"/>
</dbReference>
<dbReference type="AlphaFoldDB" id="A0A1H8SRJ0"/>
<evidence type="ECO:0000313" key="3">
    <source>
        <dbReference type="EMBL" id="SEO80948.1"/>
    </source>
</evidence>
<evidence type="ECO:0000256" key="1">
    <source>
        <dbReference type="ARBA" id="ARBA00008791"/>
    </source>
</evidence>
<organism evidence="3 4">
    <name type="scientific">Aquisalimonas asiatica</name>
    <dbReference type="NCBI Taxonomy" id="406100"/>
    <lineage>
        <taxon>Bacteria</taxon>
        <taxon>Pseudomonadati</taxon>
        <taxon>Pseudomonadota</taxon>
        <taxon>Gammaproteobacteria</taxon>
        <taxon>Chromatiales</taxon>
        <taxon>Ectothiorhodospiraceae</taxon>
        <taxon>Aquisalimonas</taxon>
    </lineage>
</organism>
<dbReference type="STRING" id="406100.SAMN04488052_103136"/>
<feature type="domain" description="UspA" evidence="2">
    <location>
        <begin position="4"/>
        <end position="142"/>
    </location>
</feature>
<dbReference type="EMBL" id="FOEG01000003">
    <property type="protein sequence ID" value="SEO80948.1"/>
    <property type="molecule type" value="Genomic_DNA"/>
</dbReference>
<dbReference type="InterPro" id="IPR006015">
    <property type="entry name" value="Universal_stress_UspA"/>
</dbReference>
<gene>
    <name evidence="3" type="ORF">SAMN04488052_103136</name>
</gene>
<dbReference type="Pfam" id="PF00582">
    <property type="entry name" value="Usp"/>
    <property type="match status" value="1"/>
</dbReference>
<dbReference type="PANTHER" id="PTHR46268">
    <property type="entry name" value="STRESS RESPONSE PROTEIN NHAX"/>
    <property type="match status" value="1"/>
</dbReference>
<dbReference type="InterPro" id="IPR006016">
    <property type="entry name" value="UspA"/>
</dbReference>